<evidence type="ECO:0000256" key="1">
    <source>
        <dbReference type="SAM" id="SignalP"/>
    </source>
</evidence>
<sequence length="244" mass="25333">MIYTSHPARGLNRWILAASLAIASPAFSAVVFTNPDLEGTVASATLPAGWVAVPFEAAFSEATISGGASPDTIDGTGPNLGGFIFGSPHSGTSFAGGAHTTAAGQTAQEGLQQTVSGFTVGEDYSFSFFQAYVGTSNGRDGGGTWLVYADGVLVGTTIPNTTTLAWDDANKSMALSWEERTVSFTATAESMTLSFMPYDPDGDISPQNGTYMGIDSFSEITPVPEPAAALLGAFGFLGLMRRRR</sequence>
<keyword evidence="3" id="KW-1185">Reference proteome</keyword>
<evidence type="ECO:0000313" key="2">
    <source>
        <dbReference type="EMBL" id="QJE99091.1"/>
    </source>
</evidence>
<reference evidence="2 3" key="1">
    <citation type="submission" date="2020-04" db="EMBL/GenBank/DDBJ databases">
        <title>Luteolibacter sp. G-1-1-1 isolated from soil.</title>
        <authorList>
            <person name="Dahal R.H."/>
        </authorList>
    </citation>
    <scope>NUCLEOTIDE SEQUENCE [LARGE SCALE GENOMIC DNA]</scope>
    <source>
        <strain evidence="2 3">G-1-1-1</strain>
    </source>
</reference>
<dbReference type="KEGG" id="luo:HHL09_26035"/>
<dbReference type="Proteomes" id="UP000501812">
    <property type="component" value="Chromosome"/>
</dbReference>
<dbReference type="AlphaFoldDB" id="A0A858RR11"/>
<keyword evidence="1" id="KW-0732">Signal</keyword>
<accession>A0A858RR11</accession>
<name>A0A858RR11_9BACT</name>
<gene>
    <name evidence="2" type="ORF">HHL09_26035</name>
</gene>
<evidence type="ECO:0000313" key="3">
    <source>
        <dbReference type="Proteomes" id="UP000501812"/>
    </source>
</evidence>
<organism evidence="2 3">
    <name type="scientific">Luteolibacter luteus</name>
    <dbReference type="NCBI Taxonomy" id="2728835"/>
    <lineage>
        <taxon>Bacteria</taxon>
        <taxon>Pseudomonadati</taxon>
        <taxon>Verrucomicrobiota</taxon>
        <taxon>Verrucomicrobiia</taxon>
        <taxon>Verrucomicrobiales</taxon>
        <taxon>Verrucomicrobiaceae</taxon>
        <taxon>Luteolibacter</taxon>
    </lineage>
</organism>
<proteinExistence type="predicted"/>
<feature type="signal peptide" evidence="1">
    <location>
        <begin position="1"/>
        <end position="28"/>
    </location>
</feature>
<feature type="chain" id="PRO_5032774380" evidence="1">
    <location>
        <begin position="29"/>
        <end position="244"/>
    </location>
</feature>
<protein>
    <submittedName>
        <fullName evidence="2">PEP-CTERM sorting domain-containing protein</fullName>
    </submittedName>
</protein>
<dbReference type="EMBL" id="CP051774">
    <property type="protein sequence ID" value="QJE99091.1"/>
    <property type="molecule type" value="Genomic_DNA"/>
</dbReference>
<dbReference type="RefSeq" id="WP_169457577.1">
    <property type="nucleotide sequence ID" value="NZ_CP051774.1"/>
</dbReference>